<gene>
    <name evidence="1" type="ORF">EVAR_79514_1</name>
</gene>
<protein>
    <submittedName>
        <fullName evidence="1">Uncharacterized protein</fullName>
    </submittedName>
</protein>
<proteinExistence type="predicted"/>
<reference evidence="1 2" key="1">
    <citation type="journal article" date="2019" name="Commun. Biol.">
        <title>The bagworm genome reveals a unique fibroin gene that provides high tensile strength.</title>
        <authorList>
            <person name="Kono N."/>
            <person name="Nakamura H."/>
            <person name="Ohtoshi R."/>
            <person name="Tomita M."/>
            <person name="Numata K."/>
            <person name="Arakawa K."/>
        </authorList>
    </citation>
    <scope>NUCLEOTIDE SEQUENCE [LARGE SCALE GENOMIC DNA]</scope>
</reference>
<dbReference type="Proteomes" id="UP000299102">
    <property type="component" value="Unassembled WGS sequence"/>
</dbReference>
<keyword evidence="2" id="KW-1185">Reference proteome</keyword>
<comment type="caution">
    <text evidence="1">The sequence shown here is derived from an EMBL/GenBank/DDBJ whole genome shotgun (WGS) entry which is preliminary data.</text>
</comment>
<evidence type="ECO:0000313" key="1">
    <source>
        <dbReference type="EMBL" id="GBP24603.1"/>
    </source>
</evidence>
<evidence type="ECO:0000313" key="2">
    <source>
        <dbReference type="Proteomes" id="UP000299102"/>
    </source>
</evidence>
<sequence length="67" mass="7111">MIISDCNPALGFDLIPVLYSNASPDADFGFPLDVAAFLLIRHQRVNGGHRPSLLATPKEFTGASPAS</sequence>
<dbReference type="AlphaFoldDB" id="A0A4C1UDQ1"/>
<name>A0A4C1UDQ1_EUMVA</name>
<organism evidence="1 2">
    <name type="scientific">Eumeta variegata</name>
    <name type="common">Bagworm moth</name>
    <name type="synonym">Eumeta japonica</name>
    <dbReference type="NCBI Taxonomy" id="151549"/>
    <lineage>
        <taxon>Eukaryota</taxon>
        <taxon>Metazoa</taxon>
        <taxon>Ecdysozoa</taxon>
        <taxon>Arthropoda</taxon>
        <taxon>Hexapoda</taxon>
        <taxon>Insecta</taxon>
        <taxon>Pterygota</taxon>
        <taxon>Neoptera</taxon>
        <taxon>Endopterygota</taxon>
        <taxon>Lepidoptera</taxon>
        <taxon>Glossata</taxon>
        <taxon>Ditrysia</taxon>
        <taxon>Tineoidea</taxon>
        <taxon>Psychidae</taxon>
        <taxon>Oiketicinae</taxon>
        <taxon>Eumeta</taxon>
    </lineage>
</organism>
<dbReference type="EMBL" id="BGZK01000163">
    <property type="protein sequence ID" value="GBP24603.1"/>
    <property type="molecule type" value="Genomic_DNA"/>
</dbReference>
<accession>A0A4C1UDQ1</accession>